<keyword evidence="3" id="KW-1185">Reference proteome</keyword>
<accession>A0A1I0NF77</accession>
<feature type="transmembrane region" description="Helical" evidence="1">
    <location>
        <begin position="84"/>
        <end position="104"/>
    </location>
</feature>
<evidence type="ECO:0000313" key="3">
    <source>
        <dbReference type="Proteomes" id="UP000199701"/>
    </source>
</evidence>
<reference evidence="2 3" key="1">
    <citation type="submission" date="2016-10" db="EMBL/GenBank/DDBJ databases">
        <authorList>
            <person name="de Groot N.N."/>
        </authorList>
    </citation>
    <scope>NUCLEOTIDE SEQUENCE [LARGE SCALE GENOMIC DNA]</scope>
    <source>
        <strain evidence="2 3">DSM 9179</strain>
    </source>
</reference>
<feature type="transmembrane region" description="Helical" evidence="1">
    <location>
        <begin position="134"/>
        <end position="157"/>
    </location>
</feature>
<name>A0A1I0NF77_9FIRM</name>
<proteinExistence type="predicted"/>
<dbReference type="RefSeq" id="WP_092451140.1">
    <property type="nucleotide sequence ID" value="NZ_FOJI01000003.1"/>
</dbReference>
<dbReference type="OrthoDB" id="9945952at2"/>
<dbReference type="Proteomes" id="UP000199701">
    <property type="component" value="Unassembled WGS sequence"/>
</dbReference>
<organism evidence="2 3">
    <name type="scientific">[Clostridium] fimetarium</name>
    <dbReference type="NCBI Taxonomy" id="99656"/>
    <lineage>
        <taxon>Bacteria</taxon>
        <taxon>Bacillati</taxon>
        <taxon>Bacillota</taxon>
        <taxon>Clostridia</taxon>
        <taxon>Lachnospirales</taxon>
        <taxon>Lachnospiraceae</taxon>
    </lineage>
</organism>
<feature type="transmembrane region" description="Helical" evidence="1">
    <location>
        <begin position="12"/>
        <end position="33"/>
    </location>
</feature>
<dbReference type="AlphaFoldDB" id="A0A1I0NF77"/>
<dbReference type="EMBL" id="FOJI01000003">
    <property type="protein sequence ID" value="SEW00098.1"/>
    <property type="molecule type" value="Genomic_DNA"/>
</dbReference>
<keyword evidence="1" id="KW-1133">Transmembrane helix</keyword>
<keyword evidence="1" id="KW-0812">Transmembrane</keyword>
<protein>
    <submittedName>
        <fullName evidence="2">Uncharacterized protein</fullName>
    </submittedName>
</protein>
<sequence length="203" mass="21784">MKIKNEFINKNLIALCSAVSILGLLLPFVKFTAESSYCSDSVYASAFQAISGSNGHIISSVILIGPILLIVMNYIKQIEKYRKTIAIAIPGACVFFEIISYFLLSSGMNSASDTANSVMSSLNVSVDGSTAPQIGFFILLFSYVATAIAGGMTYHGLTLDKEGFEKVKAGSVEMVKIASEKASDVTHKVNGVANEKKMDENKK</sequence>
<evidence type="ECO:0000256" key="1">
    <source>
        <dbReference type="SAM" id="Phobius"/>
    </source>
</evidence>
<feature type="transmembrane region" description="Helical" evidence="1">
    <location>
        <begin position="53"/>
        <end position="72"/>
    </location>
</feature>
<keyword evidence="1" id="KW-0472">Membrane</keyword>
<evidence type="ECO:0000313" key="2">
    <source>
        <dbReference type="EMBL" id="SEW00098.1"/>
    </source>
</evidence>
<gene>
    <name evidence="2" type="ORF">SAMN05421659_10365</name>
</gene>